<dbReference type="GO" id="GO:0001916">
    <property type="term" value="P:positive regulation of T cell mediated cytotoxicity"/>
    <property type="evidence" value="ECO:0007669"/>
    <property type="project" value="TreeGrafter"/>
</dbReference>
<dbReference type="Gene3D" id="3.30.500.10">
    <property type="entry name" value="MHC class I-like antigen recognition-like"/>
    <property type="match status" value="1"/>
</dbReference>
<feature type="domain" description="Ig-like" evidence="14">
    <location>
        <begin position="201"/>
        <end position="279"/>
    </location>
</feature>
<dbReference type="FunFam" id="3.30.500.10:FF:000001">
    <property type="entry name" value="H-2 class I histocompatibility antigen, alpha chain"/>
    <property type="match status" value="1"/>
</dbReference>
<dbReference type="Gene3D" id="2.60.40.10">
    <property type="entry name" value="Immunoglobulins"/>
    <property type="match status" value="1"/>
</dbReference>
<dbReference type="Pfam" id="PF00129">
    <property type="entry name" value="MHC_I"/>
    <property type="match status" value="1"/>
</dbReference>
<dbReference type="InterPro" id="IPR011161">
    <property type="entry name" value="MHC_I-like_Ag-recog"/>
</dbReference>
<evidence type="ECO:0000256" key="13">
    <source>
        <dbReference type="SAM" id="SignalP"/>
    </source>
</evidence>
<gene>
    <name evidence="15" type="primary">RT1-N3</name>
    <name evidence="15" type="ORF">PHOROB_LOCUS7527</name>
</gene>
<protein>
    <submittedName>
        <fullName evidence="15">RT1-N3 protein</fullName>
    </submittedName>
</protein>
<proteinExistence type="inferred from homology"/>
<dbReference type="GO" id="GO:0005615">
    <property type="term" value="C:extracellular space"/>
    <property type="evidence" value="ECO:0007669"/>
    <property type="project" value="TreeGrafter"/>
</dbReference>
<dbReference type="GO" id="GO:0030670">
    <property type="term" value="C:phagocytic vesicle membrane"/>
    <property type="evidence" value="ECO:0007669"/>
    <property type="project" value="UniProtKB-ARBA"/>
</dbReference>
<evidence type="ECO:0000256" key="3">
    <source>
        <dbReference type="ARBA" id="ARBA00006909"/>
    </source>
</evidence>
<dbReference type="EMBL" id="CALSGD010001418">
    <property type="protein sequence ID" value="CAH6790172.1"/>
    <property type="molecule type" value="Genomic_DNA"/>
</dbReference>
<evidence type="ECO:0000313" key="15">
    <source>
        <dbReference type="EMBL" id="CAH6790172.1"/>
    </source>
</evidence>
<comment type="caution">
    <text evidence="15">The sequence shown here is derived from an EMBL/GenBank/DDBJ whole genome shotgun (WGS) entry which is preliminary data.</text>
</comment>
<dbReference type="InterPro" id="IPR037055">
    <property type="entry name" value="MHC_I-like_Ag-recog_sf"/>
</dbReference>
<dbReference type="FunFam" id="2.60.40.10:FF:000014">
    <property type="entry name" value="H-2 class I histocompatibility antigen, alpha chain"/>
    <property type="match status" value="1"/>
</dbReference>
<evidence type="ECO:0000256" key="4">
    <source>
        <dbReference type="ARBA" id="ARBA00022451"/>
    </source>
</evidence>
<dbReference type="AlphaFoldDB" id="A0AAU9ZCB2"/>
<evidence type="ECO:0000256" key="2">
    <source>
        <dbReference type="ARBA" id="ARBA00004479"/>
    </source>
</evidence>
<dbReference type="PRINTS" id="PR01638">
    <property type="entry name" value="MHCCLASSI"/>
</dbReference>
<evidence type="ECO:0000256" key="1">
    <source>
        <dbReference type="ARBA" id="ARBA00002297"/>
    </source>
</evidence>
<keyword evidence="5 12" id="KW-0812">Transmembrane</keyword>
<dbReference type="GO" id="GO:0005102">
    <property type="term" value="F:signaling receptor binding"/>
    <property type="evidence" value="ECO:0007669"/>
    <property type="project" value="TreeGrafter"/>
</dbReference>
<feature type="transmembrane region" description="Helical" evidence="12">
    <location>
        <begin position="302"/>
        <end position="324"/>
    </location>
</feature>
<evidence type="ECO:0000256" key="11">
    <source>
        <dbReference type="SAM" id="MobiDB-lite"/>
    </source>
</evidence>
<name>A0AAU9ZCB2_PHORO</name>
<evidence type="ECO:0000256" key="12">
    <source>
        <dbReference type="SAM" id="Phobius"/>
    </source>
</evidence>
<keyword evidence="13" id="KW-0732">Signal</keyword>
<evidence type="ECO:0000256" key="7">
    <source>
        <dbReference type="ARBA" id="ARBA00022989"/>
    </source>
</evidence>
<feature type="signal peptide" evidence="13">
    <location>
        <begin position="1"/>
        <end position="24"/>
    </location>
</feature>
<sequence>MEATLHPALLLLLADPLFWAQTCAGSHSLLNFTTVVSRPGLGEPRFIFVGYVDNTQLVRFDSVAETPRVEPCVGWMEQERPEYWELQTQMARTQAQLSGANLMTLLRYFNQSEDDSHTLQGMRGCKVGQDGLLLHWYNQLAFDGEDCLNLNEDWSSWAATRSTLAQISQLKLGDHLKGNCVDLLQKHLEKGKDMLLRSDPPKTQMTHHPRFQGDVILRCWALGFYPADITLTWQLDGEDLIQKMEFVETRPTGDGNFQKWAAVVVPSGKEQKYTCHVQHEGLPEPLILRWEPARYKNIMPTVATVATVATFFILIGALVLYIRVRKDAGGRRRSDTQESSRDSGQDSGEIAMNDEEMVLPFWNTESCRNHPDHFFRPPGLLNLSP</sequence>
<evidence type="ECO:0000313" key="16">
    <source>
        <dbReference type="Proteomes" id="UP001152836"/>
    </source>
</evidence>
<dbReference type="InterPro" id="IPR003006">
    <property type="entry name" value="Ig/MHC_CS"/>
</dbReference>
<feature type="chain" id="PRO_5043728983" evidence="13">
    <location>
        <begin position="25"/>
        <end position="385"/>
    </location>
</feature>
<dbReference type="PROSITE" id="PS00290">
    <property type="entry name" value="IG_MHC"/>
    <property type="match status" value="1"/>
</dbReference>
<feature type="compositionally biased region" description="Basic and acidic residues" evidence="11">
    <location>
        <begin position="331"/>
        <end position="344"/>
    </location>
</feature>
<organism evidence="15 16">
    <name type="scientific">Phodopus roborovskii</name>
    <name type="common">Roborovski's desert hamster</name>
    <name type="synonym">Cricetulus roborovskii</name>
    <dbReference type="NCBI Taxonomy" id="109678"/>
    <lineage>
        <taxon>Eukaryota</taxon>
        <taxon>Metazoa</taxon>
        <taxon>Chordata</taxon>
        <taxon>Craniata</taxon>
        <taxon>Vertebrata</taxon>
        <taxon>Euteleostomi</taxon>
        <taxon>Mammalia</taxon>
        <taxon>Eutheria</taxon>
        <taxon>Euarchontoglires</taxon>
        <taxon>Glires</taxon>
        <taxon>Rodentia</taxon>
        <taxon>Myomorpha</taxon>
        <taxon>Muroidea</taxon>
        <taxon>Cricetidae</taxon>
        <taxon>Cricetinae</taxon>
        <taxon>Phodopus</taxon>
    </lineage>
</organism>
<evidence type="ECO:0000256" key="10">
    <source>
        <dbReference type="RuleBase" id="RU004439"/>
    </source>
</evidence>
<evidence type="ECO:0000256" key="9">
    <source>
        <dbReference type="ARBA" id="ARBA00023180"/>
    </source>
</evidence>
<keyword evidence="8 12" id="KW-0472">Membrane</keyword>
<dbReference type="InterPro" id="IPR007110">
    <property type="entry name" value="Ig-like_dom"/>
</dbReference>
<dbReference type="PANTHER" id="PTHR16675">
    <property type="entry name" value="MHC CLASS I-RELATED"/>
    <property type="match status" value="1"/>
</dbReference>
<dbReference type="GO" id="GO:0002486">
    <property type="term" value="P:antigen processing and presentation of endogenous peptide antigen via MHC class I via ER pathway, TAP-independent"/>
    <property type="evidence" value="ECO:0007669"/>
    <property type="project" value="TreeGrafter"/>
</dbReference>
<dbReference type="InterPro" id="IPR003597">
    <property type="entry name" value="Ig_C1-set"/>
</dbReference>
<accession>A0AAU9ZCB2</accession>
<keyword evidence="16" id="KW-1185">Reference proteome</keyword>
<keyword evidence="7 12" id="KW-1133">Transmembrane helix</keyword>
<evidence type="ECO:0000256" key="6">
    <source>
        <dbReference type="ARBA" id="ARBA00022859"/>
    </source>
</evidence>
<dbReference type="GO" id="GO:0006955">
    <property type="term" value="P:immune response"/>
    <property type="evidence" value="ECO:0007669"/>
    <property type="project" value="TreeGrafter"/>
</dbReference>
<reference evidence="15" key="1">
    <citation type="submission" date="2022-06" db="EMBL/GenBank/DDBJ databases">
        <authorList>
            <person name="Andreotti S."/>
            <person name="Wyler E."/>
        </authorList>
    </citation>
    <scope>NUCLEOTIDE SEQUENCE</scope>
</reference>
<dbReference type="SUPFAM" id="SSF48726">
    <property type="entry name" value="Immunoglobulin"/>
    <property type="match status" value="1"/>
</dbReference>
<comment type="subcellular location">
    <subcellularLocation>
        <location evidence="2">Membrane</location>
        <topology evidence="2">Single-pass type I membrane protein</topology>
    </subcellularLocation>
</comment>
<dbReference type="InterPro" id="IPR050208">
    <property type="entry name" value="MHC_class-I_related"/>
</dbReference>
<keyword evidence="6" id="KW-0391">Immunity</keyword>
<comment type="function">
    <text evidence="1">Involved in the presentation of foreign antigens to the immune system.</text>
</comment>
<dbReference type="InterPro" id="IPR013783">
    <property type="entry name" value="Ig-like_fold"/>
</dbReference>
<dbReference type="Proteomes" id="UP001152836">
    <property type="component" value="Unassembled WGS sequence"/>
</dbReference>
<dbReference type="SMART" id="SM00407">
    <property type="entry name" value="IGc1"/>
    <property type="match status" value="1"/>
</dbReference>
<dbReference type="PROSITE" id="PS50835">
    <property type="entry name" value="IG_LIKE"/>
    <property type="match status" value="1"/>
</dbReference>
<dbReference type="InterPro" id="IPR036179">
    <property type="entry name" value="Ig-like_dom_sf"/>
</dbReference>
<keyword evidence="4" id="KW-0490">MHC I</keyword>
<dbReference type="GO" id="GO:0098553">
    <property type="term" value="C:lumenal side of endoplasmic reticulum membrane"/>
    <property type="evidence" value="ECO:0007669"/>
    <property type="project" value="UniProtKB-ARBA"/>
</dbReference>
<dbReference type="GO" id="GO:0002476">
    <property type="term" value="P:antigen processing and presentation of endogenous peptide antigen via MHC class Ib"/>
    <property type="evidence" value="ECO:0007669"/>
    <property type="project" value="TreeGrafter"/>
</dbReference>
<comment type="similarity">
    <text evidence="3 10">Belongs to the MHC class I family.</text>
</comment>
<dbReference type="InterPro" id="IPR001039">
    <property type="entry name" value="MHC_I_a_a1/a2"/>
</dbReference>
<dbReference type="GO" id="GO:0009897">
    <property type="term" value="C:external side of plasma membrane"/>
    <property type="evidence" value="ECO:0007669"/>
    <property type="project" value="TreeGrafter"/>
</dbReference>
<feature type="region of interest" description="Disordered" evidence="11">
    <location>
        <begin position="331"/>
        <end position="350"/>
    </location>
</feature>
<keyword evidence="9" id="KW-0325">Glycoprotein</keyword>
<dbReference type="PANTHER" id="PTHR16675:SF264">
    <property type="entry name" value="HISTOCOMPATIBILITY 2, T REGION LOCUS 22"/>
    <property type="match status" value="1"/>
</dbReference>
<dbReference type="SUPFAM" id="SSF54452">
    <property type="entry name" value="MHC antigen-recognition domain"/>
    <property type="match status" value="1"/>
</dbReference>
<evidence type="ECO:0000256" key="8">
    <source>
        <dbReference type="ARBA" id="ARBA00023136"/>
    </source>
</evidence>
<evidence type="ECO:0000256" key="5">
    <source>
        <dbReference type="ARBA" id="ARBA00022692"/>
    </source>
</evidence>
<dbReference type="InterPro" id="IPR011162">
    <property type="entry name" value="MHC_I/II-like_Ag-recog"/>
</dbReference>
<dbReference type="GO" id="GO:0042612">
    <property type="term" value="C:MHC class I protein complex"/>
    <property type="evidence" value="ECO:0007669"/>
    <property type="project" value="UniProtKB-KW"/>
</dbReference>
<dbReference type="Pfam" id="PF07654">
    <property type="entry name" value="C1-set"/>
    <property type="match status" value="1"/>
</dbReference>
<dbReference type="GO" id="GO:0042605">
    <property type="term" value="F:peptide antigen binding"/>
    <property type="evidence" value="ECO:0007669"/>
    <property type="project" value="TreeGrafter"/>
</dbReference>
<evidence type="ECO:0000259" key="14">
    <source>
        <dbReference type="PROSITE" id="PS50835"/>
    </source>
</evidence>